<name>A0A7M7LQL3_NASVI</name>
<dbReference type="RefSeq" id="XP_008204472.1">
    <property type="nucleotide sequence ID" value="XM_008206250.1"/>
</dbReference>
<sequence length="180" mass="20636">MYRFFSQRKCLFVFDNAEKYKSHAEYDNGIDNFLPADRKRLHVQITSQNQNCGKESLAAAKKNNLEKLEKLLEKSADANVADDDGITLLHYALNNDNLNMHVKPEKLYDFVNTKTTTSGATALQVAVKNGSLDFVRLLLKHNAIRNILNHKCETPLYVSTSESVDRLLYYIEVFFEDVKN</sequence>
<dbReference type="KEGG" id="nvi:103315770"/>
<proteinExistence type="predicted"/>
<organism evidence="4 5">
    <name type="scientific">Nasonia vitripennis</name>
    <name type="common">Parasitic wasp</name>
    <dbReference type="NCBI Taxonomy" id="7425"/>
    <lineage>
        <taxon>Eukaryota</taxon>
        <taxon>Metazoa</taxon>
        <taxon>Ecdysozoa</taxon>
        <taxon>Arthropoda</taxon>
        <taxon>Hexapoda</taxon>
        <taxon>Insecta</taxon>
        <taxon>Pterygota</taxon>
        <taxon>Neoptera</taxon>
        <taxon>Endopterygota</taxon>
        <taxon>Hymenoptera</taxon>
        <taxon>Apocrita</taxon>
        <taxon>Proctotrupomorpha</taxon>
        <taxon>Chalcidoidea</taxon>
        <taxon>Pteromalidae</taxon>
        <taxon>Pteromalinae</taxon>
        <taxon>Nasonia</taxon>
    </lineage>
</organism>
<dbReference type="SMR" id="A0A7M7LQL3"/>
<dbReference type="InterPro" id="IPR050663">
    <property type="entry name" value="Ankyrin-SOCS_Box"/>
</dbReference>
<dbReference type="SMART" id="SM00248">
    <property type="entry name" value="ANK"/>
    <property type="match status" value="2"/>
</dbReference>
<dbReference type="InterPro" id="IPR036770">
    <property type="entry name" value="Ankyrin_rpt-contain_sf"/>
</dbReference>
<keyword evidence="2 3" id="KW-0040">ANK repeat</keyword>
<dbReference type="GO" id="GO:0045944">
    <property type="term" value="P:positive regulation of transcription by RNA polymerase II"/>
    <property type="evidence" value="ECO:0007669"/>
    <property type="project" value="TreeGrafter"/>
</dbReference>
<dbReference type="EnsemblMetazoa" id="XM_008206250">
    <property type="protein sequence ID" value="XP_008204472"/>
    <property type="gene ID" value="LOC103315770"/>
</dbReference>
<dbReference type="AlphaFoldDB" id="A0A7M7LQL3"/>
<dbReference type="GO" id="GO:0000976">
    <property type="term" value="F:transcription cis-regulatory region binding"/>
    <property type="evidence" value="ECO:0007669"/>
    <property type="project" value="TreeGrafter"/>
</dbReference>
<dbReference type="PROSITE" id="PS50297">
    <property type="entry name" value="ANK_REP_REGION"/>
    <property type="match status" value="1"/>
</dbReference>
<dbReference type="GO" id="GO:0005634">
    <property type="term" value="C:nucleus"/>
    <property type="evidence" value="ECO:0007669"/>
    <property type="project" value="TreeGrafter"/>
</dbReference>
<reference evidence="4" key="1">
    <citation type="submission" date="2021-01" db="UniProtKB">
        <authorList>
            <consortium name="EnsemblMetazoa"/>
        </authorList>
    </citation>
    <scope>IDENTIFICATION</scope>
</reference>
<dbReference type="InterPro" id="IPR002110">
    <property type="entry name" value="Ankyrin_rpt"/>
</dbReference>
<evidence type="ECO:0000256" key="3">
    <source>
        <dbReference type="PROSITE-ProRule" id="PRU00023"/>
    </source>
</evidence>
<dbReference type="SUPFAM" id="SSF48403">
    <property type="entry name" value="Ankyrin repeat"/>
    <property type="match status" value="1"/>
</dbReference>
<dbReference type="GeneID" id="103315770"/>
<keyword evidence="5" id="KW-1185">Reference proteome</keyword>
<dbReference type="PROSITE" id="PS50088">
    <property type="entry name" value="ANK_REPEAT"/>
    <property type="match status" value="1"/>
</dbReference>
<accession>A0A7M7LQL3</accession>
<protein>
    <submittedName>
        <fullName evidence="4">Uncharacterized protein</fullName>
    </submittedName>
</protein>
<evidence type="ECO:0000256" key="1">
    <source>
        <dbReference type="ARBA" id="ARBA00022737"/>
    </source>
</evidence>
<dbReference type="PANTHER" id="PTHR24193:SF121">
    <property type="entry name" value="ADA2A-CONTAINING COMPLEX COMPONENT 3, ISOFORM D"/>
    <property type="match status" value="1"/>
</dbReference>
<dbReference type="Proteomes" id="UP000002358">
    <property type="component" value="Chromosome 4"/>
</dbReference>
<dbReference type="Gene3D" id="1.25.40.20">
    <property type="entry name" value="Ankyrin repeat-containing domain"/>
    <property type="match status" value="2"/>
</dbReference>
<evidence type="ECO:0000256" key="2">
    <source>
        <dbReference type="ARBA" id="ARBA00023043"/>
    </source>
</evidence>
<dbReference type="InParanoid" id="A0A7M7LQL3"/>
<keyword evidence="1" id="KW-0677">Repeat</keyword>
<dbReference type="Pfam" id="PF12796">
    <property type="entry name" value="Ank_2"/>
    <property type="match status" value="1"/>
</dbReference>
<evidence type="ECO:0000313" key="4">
    <source>
        <dbReference type="EnsemblMetazoa" id="XP_008204472"/>
    </source>
</evidence>
<feature type="repeat" description="ANK" evidence="3">
    <location>
        <begin position="118"/>
        <end position="150"/>
    </location>
</feature>
<dbReference type="PANTHER" id="PTHR24193">
    <property type="entry name" value="ANKYRIN REPEAT PROTEIN"/>
    <property type="match status" value="1"/>
</dbReference>
<evidence type="ECO:0000313" key="5">
    <source>
        <dbReference type="Proteomes" id="UP000002358"/>
    </source>
</evidence>
<dbReference type="OrthoDB" id="9988580at2759"/>